<sequence>MIPYSHTWPYELIMGDYYFLECPSCGSERVLLPLKKKNVREIQTGKKYWMVLPCCSTRFYITEIDDDYILADIPLRKNN</sequence>
<keyword evidence="2" id="KW-1185">Reference proteome</keyword>
<dbReference type="Proteomes" id="UP001596250">
    <property type="component" value="Unassembled WGS sequence"/>
</dbReference>
<accession>A0ABW1ILG5</accession>
<comment type="caution">
    <text evidence="1">The sequence shown here is derived from an EMBL/GenBank/DDBJ whole genome shotgun (WGS) entry which is preliminary data.</text>
</comment>
<name>A0ABW1ILG5_9BACL</name>
<proteinExistence type="predicted"/>
<organism evidence="1 2">
    <name type="scientific">Marinicrinis lubricantis</name>
    <dbReference type="NCBI Taxonomy" id="2086470"/>
    <lineage>
        <taxon>Bacteria</taxon>
        <taxon>Bacillati</taxon>
        <taxon>Bacillota</taxon>
        <taxon>Bacilli</taxon>
        <taxon>Bacillales</taxon>
        <taxon>Paenibacillaceae</taxon>
    </lineage>
</organism>
<protein>
    <submittedName>
        <fullName evidence="1">Uncharacterized protein</fullName>
    </submittedName>
</protein>
<reference evidence="2" key="1">
    <citation type="journal article" date="2019" name="Int. J. Syst. Evol. Microbiol.">
        <title>The Global Catalogue of Microorganisms (GCM) 10K type strain sequencing project: providing services to taxonomists for standard genome sequencing and annotation.</title>
        <authorList>
            <consortium name="The Broad Institute Genomics Platform"/>
            <consortium name="The Broad Institute Genome Sequencing Center for Infectious Disease"/>
            <person name="Wu L."/>
            <person name="Ma J."/>
        </authorList>
    </citation>
    <scope>NUCLEOTIDE SEQUENCE [LARGE SCALE GENOMIC DNA]</scope>
    <source>
        <strain evidence="2">CCM 8749</strain>
    </source>
</reference>
<dbReference type="RefSeq" id="WP_379893094.1">
    <property type="nucleotide sequence ID" value="NZ_CBCSCT010000013.1"/>
</dbReference>
<evidence type="ECO:0000313" key="1">
    <source>
        <dbReference type="EMBL" id="MFC5985854.1"/>
    </source>
</evidence>
<gene>
    <name evidence="1" type="ORF">ACFPXP_05345</name>
</gene>
<evidence type="ECO:0000313" key="2">
    <source>
        <dbReference type="Proteomes" id="UP001596250"/>
    </source>
</evidence>
<dbReference type="EMBL" id="JBHSQV010000032">
    <property type="protein sequence ID" value="MFC5985854.1"/>
    <property type="molecule type" value="Genomic_DNA"/>
</dbReference>